<comment type="cofactor">
    <cofactor evidence="1">
        <name>Mg(2+)</name>
        <dbReference type="ChEBI" id="CHEBI:18420"/>
    </cofactor>
</comment>
<feature type="domain" description="DAGKc" evidence="9">
    <location>
        <begin position="9"/>
        <end position="143"/>
    </location>
</feature>
<dbReference type="InterPro" id="IPR050187">
    <property type="entry name" value="Lipid_Phosphate_FormReg"/>
</dbReference>
<dbReference type="PROSITE" id="PS50146">
    <property type="entry name" value="DAGK"/>
    <property type="match status" value="1"/>
</dbReference>
<evidence type="ECO:0000256" key="7">
    <source>
        <dbReference type="ARBA" id="ARBA00023209"/>
    </source>
</evidence>
<dbReference type="GO" id="GO:0016301">
    <property type="term" value="F:kinase activity"/>
    <property type="evidence" value="ECO:0007669"/>
    <property type="project" value="UniProtKB-KW"/>
</dbReference>
<evidence type="ECO:0000313" key="11">
    <source>
        <dbReference type="Proteomes" id="UP001199355"/>
    </source>
</evidence>
<proteinExistence type="inferred from homology"/>
<evidence type="ECO:0000256" key="5">
    <source>
        <dbReference type="ARBA" id="ARBA00022777"/>
    </source>
</evidence>
<evidence type="ECO:0000259" key="9">
    <source>
        <dbReference type="PROSITE" id="PS50146"/>
    </source>
</evidence>
<keyword evidence="5 10" id="KW-0418">Kinase</keyword>
<evidence type="ECO:0000256" key="8">
    <source>
        <dbReference type="ARBA" id="ARBA00023264"/>
    </source>
</evidence>
<evidence type="ECO:0000256" key="4">
    <source>
        <dbReference type="ARBA" id="ARBA00022741"/>
    </source>
</evidence>
<dbReference type="GO" id="GO:0005524">
    <property type="term" value="F:ATP binding"/>
    <property type="evidence" value="ECO:0007669"/>
    <property type="project" value="UniProtKB-KW"/>
</dbReference>
<dbReference type="InterPro" id="IPR001206">
    <property type="entry name" value="Diacylglycerol_kinase_cat_dom"/>
</dbReference>
<reference evidence="10 11" key="1">
    <citation type="submission" date="2021-10" db="EMBL/GenBank/DDBJ databases">
        <title>Anaerobic single-cell dispensing facilitates the cultivation of human gut bacteria.</title>
        <authorList>
            <person name="Afrizal A."/>
        </authorList>
    </citation>
    <scope>NUCLEOTIDE SEQUENCE [LARGE SCALE GENOMIC DNA]</scope>
    <source>
        <strain evidence="10 11">CLA-AA-H244</strain>
    </source>
</reference>
<accession>A0AAE3AX47</accession>
<dbReference type="PANTHER" id="PTHR12358">
    <property type="entry name" value="SPHINGOSINE KINASE"/>
    <property type="match status" value="1"/>
</dbReference>
<dbReference type="SUPFAM" id="SSF111331">
    <property type="entry name" value="NAD kinase/diacylglycerol kinase-like"/>
    <property type="match status" value="1"/>
</dbReference>
<keyword evidence="3" id="KW-0808">Transferase</keyword>
<comment type="caution">
    <text evidence="10">The sequence shown here is derived from an EMBL/GenBank/DDBJ whole genome shotgun (WGS) entry which is preliminary data.</text>
</comment>
<evidence type="ECO:0000256" key="2">
    <source>
        <dbReference type="ARBA" id="ARBA00005983"/>
    </source>
</evidence>
<dbReference type="AlphaFoldDB" id="A0AAE3AX47"/>
<organism evidence="10 11">
    <name type="scientific">Gallintestinimicrobium propionicum</name>
    <dbReference type="NCBI Taxonomy" id="2981770"/>
    <lineage>
        <taxon>Bacteria</taxon>
        <taxon>Bacillati</taxon>
        <taxon>Bacillota</taxon>
        <taxon>Clostridia</taxon>
        <taxon>Lachnospirales</taxon>
        <taxon>Lachnospiraceae</taxon>
        <taxon>Gallintestinimicrobium</taxon>
    </lineage>
</organism>
<evidence type="ECO:0000256" key="1">
    <source>
        <dbReference type="ARBA" id="ARBA00001946"/>
    </source>
</evidence>
<keyword evidence="7" id="KW-0594">Phospholipid biosynthesis</keyword>
<evidence type="ECO:0000256" key="3">
    <source>
        <dbReference type="ARBA" id="ARBA00022679"/>
    </source>
</evidence>
<dbReference type="NCBIfam" id="TIGR00147">
    <property type="entry name" value="YegS/Rv2252/BmrU family lipid kinase"/>
    <property type="match status" value="1"/>
</dbReference>
<keyword evidence="11" id="KW-1185">Reference proteome</keyword>
<dbReference type="InterPro" id="IPR016064">
    <property type="entry name" value="NAD/diacylglycerol_kinase_sf"/>
</dbReference>
<dbReference type="EMBL" id="JAJEQF010000007">
    <property type="protein sequence ID" value="MCC2166962.1"/>
    <property type="molecule type" value="Genomic_DNA"/>
</dbReference>
<dbReference type="Pfam" id="PF00781">
    <property type="entry name" value="DAGK_cat"/>
    <property type="match status" value="1"/>
</dbReference>
<keyword evidence="6" id="KW-0067">ATP-binding</keyword>
<name>A0AAE3AX47_9FIRM</name>
<protein>
    <submittedName>
        <fullName evidence="10">Diacylglycerol kinase family lipid kinase</fullName>
    </submittedName>
</protein>
<dbReference type="GO" id="GO:0008654">
    <property type="term" value="P:phospholipid biosynthetic process"/>
    <property type="evidence" value="ECO:0007669"/>
    <property type="project" value="UniProtKB-KW"/>
</dbReference>
<dbReference type="Proteomes" id="UP001199355">
    <property type="component" value="Unassembled WGS sequence"/>
</dbReference>
<dbReference type="RefSeq" id="WP_308727881.1">
    <property type="nucleotide sequence ID" value="NZ_JAJEQF010000007.1"/>
</dbReference>
<dbReference type="Gene3D" id="2.60.200.40">
    <property type="match status" value="1"/>
</dbReference>
<dbReference type="InterPro" id="IPR005218">
    <property type="entry name" value="Diacylglycerol/lipid_kinase"/>
</dbReference>
<dbReference type="Pfam" id="PF19279">
    <property type="entry name" value="YegS_C"/>
    <property type="match status" value="1"/>
</dbReference>
<evidence type="ECO:0000256" key="6">
    <source>
        <dbReference type="ARBA" id="ARBA00022840"/>
    </source>
</evidence>
<dbReference type="SMART" id="SM00046">
    <property type="entry name" value="DAGKc"/>
    <property type="match status" value="1"/>
</dbReference>
<keyword evidence="7" id="KW-0444">Lipid biosynthesis</keyword>
<gene>
    <name evidence="10" type="ORF">LKD45_04510</name>
</gene>
<keyword evidence="7" id="KW-0443">Lipid metabolism</keyword>
<dbReference type="InterPro" id="IPR017438">
    <property type="entry name" value="ATP-NAD_kinase_N"/>
</dbReference>
<sequence length="322" mass="35941">MYCECEYGDGRLPLLFIVNPAAHSGEGYALWKQAEAVLQERSIPYEVYFSEKRGDVRQLAKRLTNVSEGAERFLIVLGGDGTLNEAIQGMQHFEQVRLGYIPTGSSNDLARDLKIGHDIRPLMKKLLDGGTEHRMDLGCVTWNADGKTQKRHFLVSCGIGYDAAVCQEALDSPMKDALNKLGLGKLTYLGIGLKQMLTLQYCRASIRLDGREIIKAGKLLFAAGMIHRYEGGGFCFCPKADDQDGLLDLCVVNNVPRWKFPIIIPFALKGKHGGFKGVDQYRASRIEIRTSTPCWVQTDGEIPGKLDRIELTVEKQKLRFII</sequence>
<dbReference type="PANTHER" id="PTHR12358:SF54">
    <property type="entry name" value="SPHINGOSINE KINASE RELATED PROTEIN"/>
    <property type="match status" value="1"/>
</dbReference>
<dbReference type="InterPro" id="IPR045540">
    <property type="entry name" value="YegS/DAGK_C"/>
</dbReference>
<keyword evidence="8" id="KW-1208">Phospholipid metabolism</keyword>
<keyword evidence="4" id="KW-0547">Nucleotide-binding</keyword>
<dbReference type="Gene3D" id="3.40.50.10330">
    <property type="entry name" value="Probable inorganic polyphosphate/atp-NAD kinase, domain 1"/>
    <property type="match status" value="1"/>
</dbReference>
<evidence type="ECO:0000313" key="10">
    <source>
        <dbReference type="EMBL" id="MCC2166962.1"/>
    </source>
</evidence>
<comment type="similarity">
    <text evidence="2">Belongs to the diacylglycerol/lipid kinase family.</text>
</comment>